<evidence type="ECO:0000313" key="4">
    <source>
        <dbReference type="Proteomes" id="UP001597365"/>
    </source>
</evidence>
<feature type="compositionally biased region" description="Low complexity" evidence="1">
    <location>
        <begin position="7"/>
        <end position="20"/>
    </location>
</feature>
<protein>
    <submittedName>
        <fullName evidence="3">NADH:flavin oxidoreductase</fullName>
    </submittedName>
</protein>
<dbReference type="InterPro" id="IPR013785">
    <property type="entry name" value="Aldolase_TIM"/>
</dbReference>
<dbReference type="PANTHER" id="PTHR22893:SF55">
    <property type="entry name" value="OXIDOREDUCTASE-RELATED"/>
    <property type="match status" value="1"/>
</dbReference>
<evidence type="ECO:0000313" key="3">
    <source>
        <dbReference type="EMBL" id="MFD1832139.1"/>
    </source>
</evidence>
<dbReference type="Gene3D" id="3.20.20.70">
    <property type="entry name" value="Aldolase class I"/>
    <property type="match status" value="1"/>
</dbReference>
<feature type="region of interest" description="Disordered" evidence="1">
    <location>
        <begin position="1"/>
        <end position="20"/>
    </location>
</feature>
<reference evidence="4" key="1">
    <citation type="journal article" date="2019" name="Int. J. Syst. Evol. Microbiol.">
        <title>The Global Catalogue of Microorganisms (GCM) 10K type strain sequencing project: providing services to taxonomists for standard genome sequencing and annotation.</title>
        <authorList>
            <consortium name="The Broad Institute Genomics Platform"/>
            <consortium name="The Broad Institute Genome Sequencing Center for Infectious Disease"/>
            <person name="Wu L."/>
            <person name="Ma J."/>
        </authorList>
    </citation>
    <scope>NUCLEOTIDE SEQUENCE [LARGE SCALE GENOMIC DNA]</scope>
    <source>
        <strain evidence="4">CGMCC 4.7455</strain>
    </source>
</reference>
<feature type="domain" description="NADH:flavin oxidoreductase/NADH oxidase N-terminal" evidence="2">
    <location>
        <begin position="34"/>
        <end position="371"/>
    </location>
</feature>
<sequence>MTSTTNDGTTAAAADTAGEAGARARDVLGRGFSVRGLTVRNRIVMAPMTREFSPGGVPGPDVAEYYARRAAAEVGLIVTEGTYVGHPSAGTSDRVPRFHGEDALAGWEAVADAVHRAGGRIVPQLWHVGMVRAPGAPPVPEAPRMGPSGIPLDGTEPGRTMTLQDIDDVIAAFAAGAADAEARGFDGVEIHGAHGYLVDQFLWSGTNRRTDAYGGDIASRTRFAAEIVAACRAAVSDAFPIVFRTSQWKMSDYRARLAETPQELEAVLAPLAEAGADVFHCSTRRYWLPEFEGSDLNLAGWAKKLTGRPVITVGSVGLDGEFFDAFSGRGSGVAALDGLLETVERGEADLVAVGRSLLADPEWAAKVLDGRFGELAPFDPARLASLH</sequence>
<dbReference type="EMBL" id="JBHUFU010000013">
    <property type="protein sequence ID" value="MFD1832139.1"/>
    <property type="molecule type" value="Genomic_DNA"/>
</dbReference>
<accession>A0ABW4PN25</accession>
<keyword evidence="4" id="KW-1185">Reference proteome</keyword>
<dbReference type="InterPro" id="IPR001155">
    <property type="entry name" value="OxRdtase_FMN_N"/>
</dbReference>
<dbReference type="InterPro" id="IPR045247">
    <property type="entry name" value="Oye-like"/>
</dbReference>
<name>A0ABW4PN25_9ACTN</name>
<comment type="caution">
    <text evidence="3">The sequence shown here is derived from an EMBL/GenBank/DDBJ whole genome shotgun (WGS) entry which is preliminary data.</text>
</comment>
<dbReference type="CDD" id="cd04747">
    <property type="entry name" value="OYE_like_5_FMN"/>
    <property type="match status" value="1"/>
</dbReference>
<organism evidence="3 4">
    <name type="scientific">Streptomyces desertarenae</name>
    <dbReference type="NCBI Taxonomy" id="2666184"/>
    <lineage>
        <taxon>Bacteria</taxon>
        <taxon>Bacillati</taxon>
        <taxon>Actinomycetota</taxon>
        <taxon>Actinomycetes</taxon>
        <taxon>Kitasatosporales</taxon>
        <taxon>Streptomycetaceae</taxon>
        <taxon>Streptomyces</taxon>
    </lineage>
</organism>
<dbReference type="RefSeq" id="WP_380902758.1">
    <property type="nucleotide sequence ID" value="NZ_JBHUFU010000013.1"/>
</dbReference>
<proteinExistence type="predicted"/>
<dbReference type="Proteomes" id="UP001597365">
    <property type="component" value="Unassembled WGS sequence"/>
</dbReference>
<evidence type="ECO:0000256" key="1">
    <source>
        <dbReference type="SAM" id="MobiDB-lite"/>
    </source>
</evidence>
<dbReference type="PANTHER" id="PTHR22893">
    <property type="entry name" value="NADH OXIDOREDUCTASE-RELATED"/>
    <property type="match status" value="1"/>
</dbReference>
<gene>
    <name evidence="3" type="ORF">ACFSJS_21185</name>
</gene>
<dbReference type="Pfam" id="PF00724">
    <property type="entry name" value="Oxidored_FMN"/>
    <property type="match status" value="1"/>
</dbReference>
<evidence type="ECO:0000259" key="2">
    <source>
        <dbReference type="Pfam" id="PF00724"/>
    </source>
</evidence>
<dbReference type="SUPFAM" id="SSF51395">
    <property type="entry name" value="FMN-linked oxidoreductases"/>
    <property type="match status" value="1"/>
</dbReference>